<sequence length="105" mass="12306">MIRRYMFFICLIFSCNSKEVNKDRAKVILGKWALTTNKSHGWEVTKESISYFNRKDRSSYQLFGDSIRTMSSYFNRVDVFALKFTGNDTLTVNGIDGEHIYVRVK</sequence>
<dbReference type="PROSITE" id="PS51257">
    <property type="entry name" value="PROKAR_LIPOPROTEIN"/>
    <property type="match status" value="1"/>
</dbReference>
<dbReference type="Proteomes" id="UP000762110">
    <property type="component" value="Unassembled WGS sequence"/>
</dbReference>
<evidence type="ECO:0008006" key="3">
    <source>
        <dbReference type="Google" id="ProtNLM"/>
    </source>
</evidence>
<gene>
    <name evidence="1" type="ORF">HQN85_07250</name>
</gene>
<evidence type="ECO:0000313" key="1">
    <source>
        <dbReference type="EMBL" id="NQX31515.1"/>
    </source>
</evidence>
<dbReference type="EMBL" id="JABMKV010000002">
    <property type="protein sequence ID" value="NQX31515.1"/>
    <property type="molecule type" value="Genomic_DNA"/>
</dbReference>
<protein>
    <recommendedName>
        <fullName evidence="3">Lipocalin-like domain-containing protein</fullName>
    </recommendedName>
</protein>
<keyword evidence="2" id="KW-1185">Reference proteome</keyword>
<accession>A0ABX2DC42</accession>
<dbReference type="RefSeq" id="WP_173270739.1">
    <property type="nucleotide sequence ID" value="NZ_JABMKV010000002.1"/>
</dbReference>
<organism evidence="1 2">
    <name type="scientific">Pedobacter boryungensis</name>
    <dbReference type="NCBI Taxonomy" id="869962"/>
    <lineage>
        <taxon>Bacteria</taxon>
        <taxon>Pseudomonadati</taxon>
        <taxon>Bacteroidota</taxon>
        <taxon>Sphingobacteriia</taxon>
        <taxon>Sphingobacteriales</taxon>
        <taxon>Sphingobacteriaceae</taxon>
        <taxon>Pedobacter</taxon>
    </lineage>
</organism>
<name>A0ABX2DC42_9SPHI</name>
<evidence type="ECO:0000313" key="2">
    <source>
        <dbReference type="Proteomes" id="UP000762110"/>
    </source>
</evidence>
<proteinExistence type="predicted"/>
<comment type="caution">
    <text evidence="1">The sequence shown here is derived from an EMBL/GenBank/DDBJ whole genome shotgun (WGS) entry which is preliminary data.</text>
</comment>
<reference evidence="1 2" key="1">
    <citation type="submission" date="2020-05" db="EMBL/GenBank/DDBJ databases">
        <title>Description of Pedobacter foliorum sp. nov.</title>
        <authorList>
            <person name="Qi S."/>
            <person name="Carlier A."/>
            <person name="Cnockaert M."/>
            <person name="Vandamme P."/>
        </authorList>
    </citation>
    <scope>NUCLEOTIDE SEQUENCE [LARGE SCALE GENOMIC DNA]</scope>
    <source>
        <strain evidence="1 2">LMG 31300</strain>
    </source>
</reference>